<sequence length="70" mass="7744">MGGLQGALQNGFPESLIDLQVQGDVQRAVQVGKNTGGQHWYSSKNKKWLLKQDHHARILEPIRMGCAGFV</sequence>
<organism evidence="1 2">
    <name type="scientific">Deinococcus cellulosilyticus (strain DSM 18568 / NBRC 106333 / KACC 11606 / 5516J-15)</name>
    <dbReference type="NCBI Taxonomy" id="1223518"/>
    <lineage>
        <taxon>Bacteria</taxon>
        <taxon>Thermotogati</taxon>
        <taxon>Deinococcota</taxon>
        <taxon>Deinococci</taxon>
        <taxon>Deinococcales</taxon>
        <taxon>Deinococcaceae</taxon>
        <taxon>Deinococcus</taxon>
    </lineage>
</organism>
<evidence type="ECO:0000313" key="1">
    <source>
        <dbReference type="EMBL" id="GEM48480.1"/>
    </source>
</evidence>
<evidence type="ECO:0000313" key="2">
    <source>
        <dbReference type="Proteomes" id="UP000321306"/>
    </source>
</evidence>
<dbReference type="EMBL" id="BJXB01000021">
    <property type="protein sequence ID" value="GEM48480.1"/>
    <property type="molecule type" value="Genomic_DNA"/>
</dbReference>
<keyword evidence="2" id="KW-1185">Reference proteome</keyword>
<dbReference type="AlphaFoldDB" id="A0A511N6J4"/>
<accession>A0A511N6J4</accession>
<dbReference type="Proteomes" id="UP000321306">
    <property type="component" value="Unassembled WGS sequence"/>
</dbReference>
<protein>
    <submittedName>
        <fullName evidence="1">Uncharacterized protein</fullName>
    </submittedName>
</protein>
<comment type="caution">
    <text evidence="1">The sequence shown here is derived from an EMBL/GenBank/DDBJ whole genome shotgun (WGS) entry which is preliminary data.</text>
</comment>
<reference evidence="1 2" key="1">
    <citation type="submission" date="2019-07" db="EMBL/GenBank/DDBJ databases">
        <title>Whole genome shotgun sequence of Deinococcus cellulosilyticus NBRC 106333.</title>
        <authorList>
            <person name="Hosoyama A."/>
            <person name="Uohara A."/>
            <person name="Ohji S."/>
            <person name="Ichikawa N."/>
        </authorList>
    </citation>
    <scope>NUCLEOTIDE SEQUENCE [LARGE SCALE GENOMIC DNA]</scope>
    <source>
        <strain evidence="1 2">NBRC 106333</strain>
    </source>
</reference>
<proteinExistence type="predicted"/>
<name>A0A511N6J4_DEIC1</name>
<gene>
    <name evidence="1" type="ORF">DC3_41150</name>
</gene>